<dbReference type="SUPFAM" id="SSF52540">
    <property type="entry name" value="P-loop containing nucleoside triphosphate hydrolases"/>
    <property type="match status" value="1"/>
</dbReference>
<dbReference type="AlphaFoldDB" id="A0A7W9CEW3"/>
<keyword evidence="4" id="KW-0547">Nucleotide-binding</keyword>
<accession>A0A7W9CEW3</accession>
<dbReference type="InterPro" id="IPR003714">
    <property type="entry name" value="PhoH"/>
</dbReference>
<evidence type="ECO:0000256" key="5">
    <source>
        <dbReference type="ARBA" id="ARBA00022840"/>
    </source>
</evidence>
<dbReference type="GO" id="GO:0005524">
    <property type="term" value="F:ATP binding"/>
    <property type="evidence" value="ECO:0007669"/>
    <property type="project" value="UniProtKB-KW"/>
</dbReference>
<gene>
    <name evidence="9" type="ORF">HD600_002865</name>
</gene>
<feature type="domain" description="PhoH-like protein" evidence="8">
    <location>
        <begin position="107"/>
        <end position="308"/>
    </location>
</feature>
<evidence type="ECO:0000259" key="8">
    <source>
        <dbReference type="Pfam" id="PF02562"/>
    </source>
</evidence>
<evidence type="ECO:0000256" key="6">
    <source>
        <dbReference type="ARBA" id="ARBA00039970"/>
    </source>
</evidence>
<organism evidence="9 10">
    <name type="scientific">Microbacterium ginsengiterrae</name>
    <dbReference type="NCBI Taxonomy" id="546115"/>
    <lineage>
        <taxon>Bacteria</taxon>
        <taxon>Bacillati</taxon>
        <taxon>Actinomycetota</taxon>
        <taxon>Actinomycetes</taxon>
        <taxon>Micrococcales</taxon>
        <taxon>Microbacteriaceae</taxon>
        <taxon>Microbacterium</taxon>
    </lineage>
</organism>
<dbReference type="Proteomes" id="UP000517712">
    <property type="component" value="Unassembled WGS sequence"/>
</dbReference>
<evidence type="ECO:0000256" key="4">
    <source>
        <dbReference type="ARBA" id="ARBA00022741"/>
    </source>
</evidence>
<feature type="region of interest" description="Disordered" evidence="7">
    <location>
        <begin position="319"/>
        <end position="353"/>
    </location>
</feature>
<dbReference type="EMBL" id="JACHMU010000001">
    <property type="protein sequence ID" value="MBB5744368.1"/>
    <property type="molecule type" value="Genomic_DNA"/>
</dbReference>
<protein>
    <recommendedName>
        <fullName evidence="6">PhoH-like protein</fullName>
    </recommendedName>
</protein>
<evidence type="ECO:0000313" key="10">
    <source>
        <dbReference type="Proteomes" id="UP000517712"/>
    </source>
</evidence>
<comment type="caution">
    <text evidence="9">The sequence shown here is derived from an EMBL/GenBank/DDBJ whole genome shotgun (WGS) entry which is preliminary data.</text>
</comment>
<dbReference type="Pfam" id="PF02562">
    <property type="entry name" value="PhoH"/>
    <property type="match status" value="1"/>
</dbReference>
<dbReference type="Gene3D" id="3.40.50.300">
    <property type="entry name" value="P-loop containing nucleotide triphosphate hydrolases"/>
    <property type="match status" value="1"/>
</dbReference>
<name>A0A7W9CEW3_9MICO</name>
<proteinExistence type="inferred from homology"/>
<dbReference type="InterPro" id="IPR027417">
    <property type="entry name" value="P-loop_NTPase"/>
</dbReference>
<dbReference type="FunFam" id="3.40.50.300:FF:000013">
    <property type="entry name" value="PhoH family ATPase"/>
    <property type="match status" value="1"/>
</dbReference>
<keyword evidence="5" id="KW-0067">ATP-binding</keyword>
<evidence type="ECO:0000313" key="9">
    <source>
        <dbReference type="EMBL" id="MBB5744368.1"/>
    </source>
</evidence>
<dbReference type="GO" id="GO:0005829">
    <property type="term" value="C:cytosol"/>
    <property type="evidence" value="ECO:0007669"/>
    <property type="project" value="TreeGrafter"/>
</dbReference>
<keyword evidence="3" id="KW-0963">Cytoplasm</keyword>
<keyword evidence="10" id="KW-1185">Reference proteome</keyword>
<dbReference type="PANTHER" id="PTHR30473:SF1">
    <property type="entry name" value="PHOH-LIKE PROTEIN"/>
    <property type="match status" value="1"/>
</dbReference>
<comment type="similarity">
    <text evidence="2">Belongs to the PhoH family.</text>
</comment>
<reference evidence="9 10" key="1">
    <citation type="submission" date="2020-08" db="EMBL/GenBank/DDBJ databases">
        <title>Sequencing the genomes of 1000 actinobacteria strains.</title>
        <authorList>
            <person name="Klenk H.-P."/>
        </authorList>
    </citation>
    <scope>NUCLEOTIDE SEQUENCE [LARGE SCALE GENOMIC DNA]</scope>
    <source>
        <strain evidence="9 10">DSM 24823</strain>
    </source>
</reference>
<feature type="compositionally biased region" description="Basic and acidic residues" evidence="7">
    <location>
        <begin position="319"/>
        <end position="347"/>
    </location>
</feature>
<evidence type="ECO:0000256" key="2">
    <source>
        <dbReference type="ARBA" id="ARBA00010393"/>
    </source>
</evidence>
<comment type="subcellular location">
    <subcellularLocation>
        <location evidence="1">Cytoplasm</location>
    </subcellularLocation>
</comment>
<dbReference type="PANTHER" id="PTHR30473">
    <property type="entry name" value="PROTEIN PHOH"/>
    <property type="match status" value="1"/>
</dbReference>
<evidence type="ECO:0000256" key="3">
    <source>
        <dbReference type="ARBA" id="ARBA00022490"/>
    </source>
</evidence>
<evidence type="ECO:0000256" key="7">
    <source>
        <dbReference type="SAM" id="MobiDB-lite"/>
    </source>
</evidence>
<dbReference type="InterPro" id="IPR051451">
    <property type="entry name" value="PhoH2-like"/>
</dbReference>
<evidence type="ECO:0000256" key="1">
    <source>
        <dbReference type="ARBA" id="ARBA00004496"/>
    </source>
</evidence>
<sequence length="353" mass="38852">MTERVYADGVAMVQLLGPQDRLLRMLEKEHPAVDVLVRGNEITLTGASEAVAAAKSLVDELITITREGADLAPSDVATSARMLRREGGPRPSEVLGEAILSTRGRVIRPKTPGQKEYVDAIDESTIVFGIGPAGTGKTYLAMAKAVQALQRKEVERIILTRPAVEAGERLGFLPGTLTDKIDPYLRPLYDALNEMMDPEIVPRLMATGTIEVAPLAYMRGRTLNDSFVVLDEAQNTTPEQMKMFLTRLGFGTKMVVTGDITQVDLPQGASGLRLVTQVLKDVDDIHFARLTSEDVVRHSLVGRIVDAYSEYDEQRIAARHERDQAHEFANRADRRAGMRPGPKDRMPKRGHSS</sequence>